<comment type="similarity">
    <text evidence="4">Belongs to the fabD family.</text>
</comment>
<dbReference type="PIRSF" id="PIRSF000446">
    <property type="entry name" value="Mct"/>
    <property type="match status" value="1"/>
</dbReference>
<evidence type="ECO:0000256" key="3">
    <source>
        <dbReference type="ARBA" id="ARBA00048462"/>
    </source>
</evidence>
<evidence type="ECO:0000256" key="2">
    <source>
        <dbReference type="ARBA" id="ARBA00023315"/>
    </source>
</evidence>
<keyword evidence="8" id="KW-1185">Reference proteome</keyword>
<dbReference type="Proteomes" id="UP000675379">
    <property type="component" value="Unassembled WGS sequence"/>
</dbReference>
<feature type="active site" evidence="5">
    <location>
        <position position="194"/>
    </location>
</feature>
<evidence type="ECO:0000259" key="6">
    <source>
        <dbReference type="SMART" id="SM00827"/>
    </source>
</evidence>
<keyword evidence="1 4" id="KW-0808">Transferase</keyword>
<dbReference type="InterPro" id="IPR014043">
    <property type="entry name" value="Acyl_transferase_dom"/>
</dbReference>
<dbReference type="SUPFAM" id="SSF55048">
    <property type="entry name" value="Probable ACP-binding domain of malonyl-CoA ACP transacylase"/>
    <property type="match status" value="1"/>
</dbReference>
<evidence type="ECO:0000256" key="1">
    <source>
        <dbReference type="ARBA" id="ARBA00022679"/>
    </source>
</evidence>
<protein>
    <recommendedName>
        <fullName evidence="4">Malonyl CoA-acyl carrier protein transacylase</fullName>
        <ecNumber evidence="4">2.3.1.39</ecNumber>
    </recommendedName>
</protein>
<comment type="catalytic activity">
    <reaction evidence="3 4">
        <text>holo-[ACP] + malonyl-CoA = malonyl-[ACP] + CoA</text>
        <dbReference type="Rhea" id="RHEA:41792"/>
        <dbReference type="Rhea" id="RHEA-COMP:9623"/>
        <dbReference type="Rhea" id="RHEA-COMP:9685"/>
        <dbReference type="ChEBI" id="CHEBI:57287"/>
        <dbReference type="ChEBI" id="CHEBI:57384"/>
        <dbReference type="ChEBI" id="CHEBI:64479"/>
        <dbReference type="ChEBI" id="CHEBI:78449"/>
        <dbReference type="EC" id="2.3.1.39"/>
    </reaction>
</comment>
<dbReference type="Gene3D" id="3.40.366.10">
    <property type="entry name" value="Malonyl-Coenzyme A Acyl Carrier Protein, domain 2"/>
    <property type="match status" value="1"/>
</dbReference>
<dbReference type="AlphaFoldDB" id="A0A941HQB1"/>
<dbReference type="PANTHER" id="PTHR42681:SF1">
    <property type="entry name" value="MALONYL-COA-ACYL CARRIER PROTEIN TRANSACYLASE, MITOCHONDRIAL"/>
    <property type="match status" value="1"/>
</dbReference>
<proteinExistence type="inferred from homology"/>
<keyword evidence="2 4" id="KW-0012">Acyltransferase</keyword>
<feature type="domain" description="Malonyl-CoA:ACP transacylase (MAT)" evidence="6">
    <location>
        <begin position="6"/>
        <end position="296"/>
    </location>
</feature>
<organism evidence="7 8">
    <name type="scientific">Proteiniclasticum sediminis</name>
    <dbReference type="NCBI Taxonomy" id="2804028"/>
    <lineage>
        <taxon>Bacteria</taxon>
        <taxon>Bacillati</taxon>
        <taxon>Bacillota</taxon>
        <taxon>Clostridia</taxon>
        <taxon>Eubacteriales</taxon>
        <taxon>Clostridiaceae</taxon>
        <taxon>Proteiniclasticum</taxon>
    </lineage>
</organism>
<sequence>MKINILFPGQGAQFVGMGLDFYALYPRYREIVDAASAAAKLDLKSVVEDAEKLQETSHAQLAIFTMSYGIASLLQDEGLSFSHTLGLSLGEYGALTLAGALNFEDTVALLKVRSDAMQKASQENPGFLAAVSFLDREKVEEALAGKEGIWISNYNAPNQTVVGGALFAKEIFEESMKAAGAKKVTYLQVSGAFHTALMTSAGERFQEAVQKVPVMMPKVPVLSNLKGDFYQVGDDMASILTQHIYSPVRLDLCLEKLEAKEGDLHLLLGPGKALASILKQNKILGEVLVVNTVEDFEKTMTIIKEKQHEQ</sequence>
<name>A0A941HQB1_9CLOT</name>
<dbReference type="InterPro" id="IPR024925">
    <property type="entry name" value="Malonyl_CoA-ACP_transAc"/>
</dbReference>
<dbReference type="SMART" id="SM00827">
    <property type="entry name" value="PKS_AT"/>
    <property type="match status" value="1"/>
</dbReference>
<reference evidence="7" key="1">
    <citation type="submission" date="2021-04" db="EMBL/GenBank/DDBJ databases">
        <title>Proteiniclasticum sedimins sp. nov., an obligate anaerobic bacterium isolated from anaerobic sludge.</title>
        <authorList>
            <person name="Liu J."/>
        </authorList>
    </citation>
    <scope>NUCLEOTIDE SEQUENCE</scope>
    <source>
        <strain evidence="7">BAD-10</strain>
    </source>
</reference>
<evidence type="ECO:0000313" key="7">
    <source>
        <dbReference type="EMBL" id="MBR0575293.1"/>
    </source>
</evidence>
<feature type="active site" evidence="5">
    <location>
        <position position="88"/>
    </location>
</feature>
<dbReference type="PANTHER" id="PTHR42681">
    <property type="entry name" value="MALONYL-COA-ACYL CARRIER PROTEIN TRANSACYLASE, MITOCHONDRIAL"/>
    <property type="match status" value="1"/>
</dbReference>
<evidence type="ECO:0000313" key="8">
    <source>
        <dbReference type="Proteomes" id="UP000675379"/>
    </source>
</evidence>
<dbReference type="EC" id="2.3.1.39" evidence="4"/>
<dbReference type="InterPro" id="IPR016035">
    <property type="entry name" value="Acyl_Trfase/lysoPLipase"/>
</dbReference>
<dbReference type="Gene3D" id="3.30.70.250">
    <property type="entry name" value="Malonyl-CoA ACP transacylase, ACP-binding"/>
    <property type="match status" value="1"/>
</dbReference>
<comment type="caution">
    <text evidence="7">The sequence shown here is derived from an EMBL/GenBank/DDBJ whole genome shotgun (WGS) entry which is preliminary data.</text>
</comment>
<gene>
    <name evidence="7" type="ORF">KCG48_02955</name>
</gene>
<dbReference type="InterPro" id="IPR050858">
    <property type="entry name" value="Mal-CoA-ACP_Trans/PKS_FabD"/>
</dbReference>
<dbReference type="Pfam" id="PF00698">
    <property type="entry name" value="Acyl_transf_1"/>
    <property type="match status" value="1"/>
</dbReference>
<dbReference type="SUPFAM" id="SSF52151">
    <property type="entry name" value="FabD/lysophospholipase-like"/>
    <property type="match status" value="1"/>
</dbReference>
<dbReference type="GO" id="GO:0004314">
    <property type="term" value="F:[acyl-carrier-protein] S-malonyltransferase activity"/>
    <property type="evidence" value="ECO:0007669"/>
    <property type="project" value="UniProtKB-EC"/>
</dbReference>
<dbReference type="GO" id="GO:0005829">
    <property type="term" value="C:cytosol"/>
    <property type="evidence" value="ECO:0007669"/>
    <property type="project" value="TreeGrafter"/>
</dbReference>
<dbReference type="InterPro" id="IPR001227">
    <property type="entry name" value="Ac_transferase_dom_sf"/>
</dbReference>
<evidence type="ECO:0000256" key="5">
    <source>
        <dbReference type="PIRSR" id="PIRSR000446-1"/>
    </source>
</evidence>
<dbReference type="GO" id="GO:0006633">
    <property type="term" value="P:fatty acid biosynthetic process"/>
    <property type="evidence" value="ECO:0007669"/>
    <property type="project" value="TreeGrafter"/>
</dbReference>
<accession>A0A941HQB1</accession>
<dbReference type="InterPro" id="IPR016036">
    <property type="entry name" value="Malonyl_transacylase_ACP-bd"/>
</dbReference>
<dbReference type="RefSeq" id="WP_211799800.1">
    <property type="nucleotide sequence ID" value="NZ_JAGSCS010000002.1"/>
</dbReference>
<evidence type="ECO:0000256" key="4">
    <source>
        <dbReference type="PIRNR" id="PIRNR000446"/>
    </source>
</evidence>
<dbReference type="EMBL" id="JAGSCS010000002">
    <property type="protein sequence ID" value="MBR0575293.1"/>
    <property type="molecule type" value="Genomic_DNA"/>
</dbReference>